<dbReference type="InterPro" id="IPR009057">
    <property type="entry name" value="Homeodomain-like_sf"/>
</dbReference>
<dbReference type="InterPro" id="IPR020449">
    <property type="entry name" value="Tscrpt_reg_AraC-type_HTH"/>
</dbReference>
<name>A0ABX8A2Z1_9BRAD</name>
<gene>
    <name evidence="5" type="ORF">RPMA_02945</name>
</gene>
<dbReference type="PRINTS" id="PR00032">
    <property type="entry name" value="HTHARAC"/>
</dbReference>
<dbReference type="EMBL" id="CP036498">
    <property type="protein sequence ID" value="QUS37929.1"/>
    <property type="molecule type" value="Genomic_DNA"/>
</dbReference>
<dbReference type="InterPro" id="IPR018060">
    <property type="entry name" value="HTH_AraC"/>
</dbReference>
<dbReference type="Proteomes" id="UP000682843">
    <property type="component" value="Chromosome"/>
</dbReference>
<reference evidence="5 6" key="1">
    <citation type="submission" date="2019-02" db="EMBL/GenBank/DDBJ databases">
        <title>Emended description of the genus Rhodopseudomonas and description of Rhodopseudomonas albus sp. nov., a non-phototrophic, heavy-metal-tolerant bacterium isolated from garden soil.</title>
        <authorList>
            <person name="Bao Z."/>
            <person name="Cao W.W."/>
            <person name="Sato Y."/>
            <person name="Nishizawa T."/>
            <person name="Zhao J."/>
            <person name="Guo Y."/>
            <person name="Ohta H."/>
        </authorList>
    </citation>
    <scope>NUCLEOTIDE SEQUENCE [LARGE SCALE GENOMIC DNA]</scope>
    <source>
        <strain evidence="5 6">SK50-23</strain>
    </source>
</reference>
<dbReference type="Pfam" id="PF12833">
    <property type="entry name" value="HTH_18"/>
    <property type="match status" value="1"/>
</dbReference>
<keyword evidence="1" id="KW-0805">Transcription regulation</keyword>
<dbReference type="Gene3D" id="1.10.10.60">
    <property type="entry name" value="Homeodomain-like"/>
    <property type="match status" value="2"/>
</dbReference>
<organism evidence="5 6">
    <name type="scientific">Tardiphaga alba</name>
    <dbReference type="NCBI Taxonomy" id="340268"/>
    <lineage>
        <taxon>Bacteria</taxon>
        <taxon>Pseudomonadati</taxon>
        <taxon>Pseudomonadota</taxon>
        <taxon>Alphaproteobacteria</taxon>
        <taxon>Hyphomicrobiales</taxon>
        <taxon>Nitrobacteraceae</taxon>
        <taxon>Tardiphaga</taxon>
    </lineage>
</organism>
<dbReference type="PANTHER" id="PTHR46796">
    <property type="entry name" value="HTH-TYPE TRANSCRIPTIONAL ACTIVATOR RHAS-RELATED"/>
    <property type="match status" value="1"/>
</dbReference>
<keyword evidence="3" id="KW-0804">Transcription</keyword>
<dbReference type="InterPro" id="IPR050204">
    <property type="entry name" value="AraC_XylS_family_regulators"/>
</dbReference>
<evidence type="ECO:0000313" key="5">
    <source>
        <dbReference type="EMBL" id="QUS37929.1"/>
    </source>
</evidence>
<sequence>MQAHMLFEGSGITVMDYRCTAGPDDVPFTEQHASHSISYVRKGSFGCRCRGRSHELITGAVLIGAPGEEYVCHHEHHAGGDECLSFSFAPEVIDLIGDDLSVWRQGSAAPLAELMTLGELAQAVAEQHSDLGLDEIGQAFAARLVDVVSGKARRQATISTRDRRRAVETAMWITAHSAEEIDLDAAAQQAGVSPFHFLRMFRDALGVTPHQYLVRSRLRQAARLLAETDSPVTDIAFDVGFGDLSNFVRSFHRAAGVSPRAFRQASKGDRKIFQERLALH</sequence>
<dbReference type="SUPFAM" id="SSF46689">
    <property type="entry name" value="Homeodomain-like"/>
    <property type="match status" value="2"/>
</dbReference>
<dbReference type="PANTHER" id="PTHR46796:SF14">
    <property type="entry name" value="TRANSCRIPTIONAL REGULATORY PROTEIN"/>
    <property type="match status" value="1"/>
</dbReference>
<evidence type="ECO:0000256" key="3">
    <source>
        <dbReference type="ARBA" id="ARBA00023163"/>
    </source>
</evidence>
<evidence type="ECO:0000256" key="2">
    <source>
        <dbReference type="ARBA" id="ARBA00023125"/>
    </source>
</evidence>
<proteinExistence type="predicted"/>
<accession>A0ABX8A2Z1</accession>
<keyword evidence="2" id="KW-0238">DNA-binding</keyword>
<evidence type="ECO:0000256" key="1">
    <source>
        <dbReference type="ARBA" id="ARBA00023015"/>
    </source>
</evidence>
<dbReference type="RefSeq" id="WP_211911463.1">
    <property type="nucleotide sequence ID" value="NZ_CP036498.1"/>
</dbReference>
<dbReference type="SMART" id="SM00342">
    <property type="entry name" value="HTH_ARAC"/>
    <property type="match status" value="1"/>
</dbReference>
<evidence type="ECO:0000313" key="6">
    <source>
        <dbReference type="Proteomes" id="UP000682843"/>
    </source>
</evidence>
<keyword evidence="6" id="KW-1185">Reference proteome</keyword>
<protein>
    <submittedName>
        <fullName evidence="5">AraC family transcriptional regulator</fullName>
    </submittedName>
</protein>
<evidence type="ECO:0000259" key="4">
    <source>
        <dbReference type="PROSITE" id="PS01124"/>
    </source>
</evidence>
<feature type="domain" description="HTH araC/xylS-type" evidence="4">
    <location>
        <begin position="167"/>
        <end position="265"/>
    </location>
</feature>
<dbReference type="PROSITE" id="PS01124">
    <property type="entry name" value="HTH_ARAC_FAMILY_2"/>
    <property type="match status" value="1"/>
</dbReference>